<sequence length="86" mass="9983">MSAEAKENKSFKYMVTMRWYIETDEELVPGAAETDNKLLEILRHRKDGSKSCSTCPTRNNEGYSILDYHNFMGNKDPYISTKLIKE</sequence>
<dbReference type="AlphaFoldDB" id="A0A160VFY3"/>
<gene>
    <name evidence="1" type="ORF">MGWOODY_Mmi7</name>
</gene>
<dbReference type="EMBL" id="FAXC01000274">
    <property type="protein sequence ID" value="CUV09600.1"/>
    <property type="molecule type" value="Genomic_DNA"/>
</dbReference>
<protein>
    <submittedName>
        <fullName evidence="1">Uncharacterized protein</fullName>
    </submittedName>
</protein>
<reference evidence="1" key="1">
    <citation type="submission" date="2015-10" db="EMBL/GenBank/DDBJ databases">
        <authorList>
            <person name="Gilbert D.G."/>
        </authorList>
    </citation>
    <scope>NUCLEOTIDE SEQUENCE</scope>
</reference>
<organism evidence="1">
    <name type="scientific">hydrothermal vent metagenome</name>
    <dbReference type="NCBI Taxonomy" id="652676"/>
    <lineage>
        <taxon>unclassified sequences</taxon>
        <taxon>metagenomes</taxon>
        <taxon>ecological metagenomes</taxon>
    </lineage>
</organism>
<proteinExistence type="predicted"/>
<accession>A0A160VFY3</accession>
<evidence type="ECO:0000313" key="1">
    <source>
        <dbReference type="EMBL" id="CUV09600.1"/>
    </source>
</evidence>
<name>A0A160VFY3_9ZZZZ</name>